<comment type="cofactor">
    <cofactor evidence="1">
        <name>pyridoxal 5'-phosphate</name>
        <dbReference type="ChEBI" id="CHEBI:597326"/>
    </cofactor>
</comment>
<evidence type="ECO:0000313" key="5">
    <source>
        <dbReference type="Proteomes" id="UP000254621"/>
    </source>
</evidence>
<dbReference type="EC" id="4.1.1.20" evidence="4"/>
<proteinExistence type="predicted"/>
<protein>
    <submittedName>
        <fullName evidence="4">Diaminopimelate decarboxylase</fullName>
        <ecNumber evidence="4">4.1.1.20</ecNumber>
    </submittedName>
</protein>
<sequence>MAIDYGVGTVIVDNFYELNLLEDLLKQANKTQDVLLRVSPGISAHTHEYISTGQVDSKFGFDVDSGQMVEAVKLALASEHLNVLGLHAHIGSQILKKLGSKALRPVWLS</sequence>
<keyword evidence="2" id="KW-0663">Pyridoxal phosphate</keyword>
<dbReference type="Gene3D" id="3.20.20.10">
    <property type="entry name" value="Alanine racemase"/>
    <property type="match status" value="1"/>
</dbReference>
<dbReference type="InterPro" id="IPR022644">
    <property type="entry name" value="De-COase2_N"/>
</dbReference>
<keyword evidence="4" id="KW-0456">Lyase</keyword>
<evidence type="ECO:0000313" key="4">
    <source>
        <dbReference type="EMBL" id="SUP59061.1"/>
    </source>
</evidence>
<dbReference type="InterPro" id="IPR029066">
    <property type="entry name" value="PLP-binding_barrel"/>
</dbReference>
<accession>A0A380P1H9</accession>
<name>A0A380P1H9_WEIVI</name>
<gene>
    <name evidence="4" type="primary">lysA_2</name>
    <name evidence="4" type="ORF">NCTC13645_01312</name>
</gene>
<dbReference type="Pfam" id="PF02784">
    <property type="entry name" value="Orn_Arg_deC_N"/>
    <property type="match status" value="1"/>
</dbReference>
<organism evidence="4 5">
    <name type="scientific">Weissella viridescens</name>
    <name type="common">Lactobacillus viridescens</name>
    <dbReference type="NCBI Taxonomy" id="1629"/>
    <lineage>
        <taxon>Bacteria</taxon>
        <taxon>Bacillati</taxon>
        <taxon>Bacillota</taxon>
        <taxon>Bacilli</taxon>
        <taxon>Lactobacillales</taxon>
        <taxon>Lactobacillaceae</taxon>
        <taxon>Weissella</taxon>
    </lineage>
</organism>
<dbReference type="GO" id="GO:0008836">
    <property type="term" value="F:diaminopimelate decarboxylase activity"/>
    <property type="evidence" value="ECO:0007669"/>
    <property type="project" value="UniProtKB-EC"/>
</dbReference>
<dbReference type="PANTHER" id="PTHR43727">
    <property type="entry name" value="DIAMINOPIMELATE DECARBOXYLASE"/>
    <property type="match status" value="1"/>
</dbReference>
<dbReference type="PANTHER" id="PTHR43727:SF2">
    <property type="entry name" value="GROUP IV DECARBOXYLASE"/>
    <property type="match status" value="1"/>
</dbReference>
<feature type="domain" description="Orn/DAP/Arg decarboxylase 2 N-terminal" evidence="3">
    <location>
        <begin position="2"/>
        <end position="94"/>
    </location>
</feature>
<dbReference type="GO" id="GO:0009089">
    <property type="term" value="P:lysine biosynthetic process via diaminopimelate"/>
    <property type="evidence" value="ECO:0007669"/>
    <property type="project" value="TreeGrafter"/>
</dbReference>
<dbReference type="SUPFAM" id="SSF51419">
    <property type="entry name" value="PLP-binding barrel"/>
    <property type="match status" value="1"/>
</dbReference>
<evidence type="ECO:0000259" key="3">
    <source>
        <dbReference type="Pfam" id="PF02784"/>
    </source>
</evidence>
<reference evidence="4 5" key="1">
    <citation type="submission" date="2018-06" db="EMBL/GenBank/DDBJ databases">
        <authorList>
            <consortium name="Pathogen Informatics"/>
            <person name="Doyle S."/>
        </authorList>
    </citation>
    <scope>NUCLEOTIDE SEQUENCE [LARGE SCALE GENOMIC DNA]</scope>
    <source>
        <strain evidence="4 5">NCTC13645</strain>
    </source>
</reference>
<dbReference type="EMBL" id="UHIV01000004">
    <property type="protein sequence ID" value="SUP59061.1"/>
    <property type="molecule type" value="Genomic_DNA"/>
</dbReference>
<dbReference type="Proteomes" id="UP000254621">
    <property type="component" value="Unassembled WGS sequence"/>
</dbReference>
<dbReference type="AlphaFoldDB" id="A0A380P1H9"/>
<evidence type="ECO:0000256" key="1">
    <source>
        <dbReference type="ARBA" id="ARBA00001933"/>
    </source>
</evidence>
<evidence type="ECO:0000256" key="2">
    <source>
        <dbReference type="ARBA" id="ARBA00022898"/>
    </source>
</evidence>